<sequence>MITGRCECGKVAFELPKVRDSVTVCHCSQCRRSSGHLWASTHAPFNSLTFTRDEGLTWYASSDFAKRGFCRTCGSSLFYRMNDEDGIGIAAGCLDDTTGLHIGKHIFVEDKGAYYERPTDAPAIEKW</sequence>
<evidence type="ECO:0000256" key="1">
    <source>
        <dbReference type="ARBA" id="ARBA00005495"/>
    </source>
</evidence>
<protein>
    <submittedName>
        <fullName evidence="6">Uncharacterized conserved protein</fullName>
    </submittedName>
</protein>
<dbReference type="GO" id="GO:0016846">
    <property type="term" value="F:carbon-sulfur lyase activity"/>
    <property type="evidence" value="ECO:0007669"/>
    <property type="project" value="InterPro"/>
</dbReference>
<keyword evidence="4" id="KW-0456">Lyase</keyword>
<dbReference type="EMBL" id="FORH01000001">
    <property type="protein sequence ID" value="SFI77402.1"/>
    <property type="molecule type" value="Genomic_DNA"/>
</dbReference>
<dbReference type="STRING" id="588602.SAMN04487991_0833"/>
<keyword evidence="3" id="KW-0862">Zinc</keyword>
<evidence type="ECO:0000256" key="4">
    <source>
        <dbReference type="ARBA" id="ARBA00023239"/>
    </source>
</evidence>
<dbReference type="Pfam" id="PF04828">
    <property type="entry name" value="GFA"/>
    <property type="match status" value="1"/>
</dbReference>
<dbReference type="AlphaFoldDB" id="A0A1I3KY15"/>
<dbReference type="InterPro" id="IPR006913">
    <property type="entry name" value="CENP-V/GFA"/>
</dbReference>
<name>A0A1I3KY15_9RHOB</name>
<reference evidence="7" key="1">
    <citation type="submission" date="2016-10" db="EMBL/GenBank/DDBJ databases">
        <authorList>
            <person name="Varghese N."/>
            <person name="Submissions S."/>
        </authorList>
    </citation>
    <scope>NUCLEOTIDE SEQUENCE [LARGE SCALE GENOMIC DNA]</scope>
    <source>
        <strain evidence="7">DSM 26471</strain>
    </source>
</reference>
<dbReference type="PROSITE" id="PS51891">
    <property type="entry name" value="CENP_V_GFA"/>
    <property type="match status" value="1"/>
</dbReference>
<evidence type="ECO:0000313" key="7">
    <source>
        <dbReference type="Proteomes" id="UP000199630"/>
    </source>
</evidence>
<comment type="similarity">
    <text evidence="1">Belongs to the Gfa family.</text>
</comment>
<evidence type="ECO:0000256" key="2">
    <source>
        <dbReference type="ARBA" id="ARBA00022723"/>
    </source>
</evidence>
<evidence type="ECO:0000256" key="3">
    <source>
        <dbReference type="ARBA" id="ARBA00022833"/>
    </source>
</evidence>
<dbReference type="OrthoDB" id="9807246at2"/>
<evidence type="ECO:0000259" key="5">
    <source>
        <dbReference type="PROSITE" id="PS51891"/>
    </source>
</evidence>
<feature type="domain" description="CENP-V/GFA" evidence="5">
    <location>
        <begin position="2"/>
        <end position="116"/>
    </location>
</feature>
<dbReference type="PANTHER" id="PTHR33337:SF40">
    <property type="entry name" value="CENP-V_GFA DOMAIN-CONTAINING PROTEIN-RELATED"/>
    <property type="match status" value="1"/>
</dbReference>
<gene>
    <name evidence="6" type="ORF">SAMN04487991_0833</name>
</gene>
<organism evidence="6 7">
    <name type="scientific">Celeribacter neptunius</name>
    <dbReference type="NCBI Taxonomy" id="588602"/>
    <lineage>
        <taxon>Bacteria</taxon>
        <taxon>Pseudomonadati</taxon>
        <taxon>Pseudomonadota</taxon>
        <taxon>Alphaproteobacteria</taxon>
        <taxon>Rhodobacterales</taxon>
        <taxon>Roseobacteraceae</taxon>
        <taxon>Celeribacter</taxon>
    </lineage>
</organism>
<keyword evidence="2" id="KW-0479">Metal-binding</keyword>
<dbReference type="InterPro" id="IPR011057">
    <property type="entry name" value="Mss4-like_sf"/>
</dbReference>
<dbReference type="RefSeq" id="WP_090057781.1">
    <property type="nucleotide sequence ID" value="NZ_FORH01000001.1"/>
</dbReference>
<proteinExistence type="inferred from homology"/>
<dbReference type="Proteomes" id="UP000199630">
    <property type="component" value="Unassembled WGS sequence"/>
</dbReference>
<keyword evidence="7" id="KW-1185">Reference proteome</keyword>
<dbReference type="PANTHER" id="PTHR33337">
    <property type="entry name" value="GFA DOMAIN-CONTAINING PROTEIN"/>
    <property type="match status" value="1"/>
</dbReference>
<dbReference type="SUPFAM" id="SSF51316">
    <property type="entry name" value="Mss4-like"/>
    <property type="match status" value="1"/>
</dbReference>
<evidence type="ECO:0000313" key="6">
    <source>
        <dbReference type="EMBL" id="SFI77402.1"/>
    </source>
</evidence>
<dbReference type="Gene3D" id="3.90.1590.10">
    <property type="entry name" value="glutathione-dependent formaldehyde- activating enzyme (gfa)"/>
    <property type="match status" value="1"/>
</dbReference>
<dbReference type="GO" id="GO:0046872">
    <property type="term" value="F:metal ion binding"/>
    <property type="evidence" value="ECO:0007669"/>
    <property type="project" value="UniProtKB-KW"/>
</dbReference>
<accession>A0A1I3KY15</accession>